<keyword evidence="1" id="KW-0472">Membrane</keyword>
<proteinExistence type="predicted"/>
<keyword evidence="3" id="KW-0614">Plasmid</keyword>
<reference evidence="3" key="1">
    <citation type="submission" date="2019-09" db="EMBL/GenBank/DDBJ databases">
        <authorList>
            <person name="Hjerde E."/>
        </authorList>
    </citation>
    <scope>NUCLEOTIDE SEQUENCE [LARGE SCALE GENOMIC DNA]</scope>
    <source>
        <strain evidence="3">06/09/160</strain>
        <plasmid evidence="3">pAWOD_2</plasmid>
    </source>
</reference>
<feature type="signal peptide" evidence="2">
    <location>
        <begin position="1"/>
        <end position="33"/>
    </location>
</feature>
<evidence type="ECO:0000256" key="1">
    <source>
        <dbReference type="SAM" id="Phobius"/>
    </source>
</evidence>
<protein>
    <submittedName>
        <fullName evidence="3">Uncharacterized protein</fullName>
    </submittedName>
</protein>
<organism evidence="3">
    <name type="scientific">Aliivibrio wodanis</name>
    <dbReference type="NCBI Taxonomy" id="80852"/>
    <lineage>
        <taxon>Bacteria</taxon>
        <taxon>Pseudomonadati</taxon>
        <taxon>Pseudomonadota</taxon>
        <taxon>Gammaproteobacteria</taxon>
        <taxon>Vibrionales</taxon>
        <taxon>Vibrionaceae</taxon>
        <taxon>Aliivibrio</taxon>
    </lineage>
</organism>
<evidence type="ECO:0000256" key="2">
    <source>
        <dbReference type="SAM" id="SignalP"/>
    </source>
</evidence>
<dbReference type="RefSeq" id="WP_192957886.1">
    <property type="nucleotide sequence ID" value="NZ_LR721753.1"/>
</dbReference>
<sequence>MIFPKNIIKNIHNKYFTCCLATAGFLISPSVSAEGKGRNFLNLVEDAGTLADASSKASLSVIMLIGIVCAGGGLLGVALANKTNNAQTTRSGAAIVMVIGFCLMGFEAFSNMGTNTITNQDVEYTEFIQ</sequence>
<feature type="transmembrane region" description="Helical" evidence="1">
    <location>
        <begin position="57"/>
        <end position="80"/>
    </location>
</feature>
<keyword evidence="1" id="KW-0812">Transmembrane</keyword>
<feature type="transmembrane region" description="Helical" evidence="1">
    <location>
        <begin position="92"/>
        <end position="109"/>
    </location>
</feature>
<geneLocation type="plasmid" evidence="3">
    <name>pAWOD_2</name>
</geneLocation>
<gene>
    <name evidence="3" type="ORF">AW0309160_04492</name>
</gene>
<accession>A0A5Q4ZYP9</accession>
<keyword evidence="1" id="KW-1133">Transmembrane helix</keyword>
<evidence type="ECO:0000313" key="3">
    <source>
        <dbReference type="EMBL" id="VVV06998.1"/>
    </source>
</evidence>
<dbReference type="AlphaFoldDB" id="A0A5Q4ZYP9"/>
<name>A0A5Q4ZYP9_9GAMM</name>
<keyword evidence="2" id="KW-0732">Signal</keyword>
<feature type="chain" id="PRO_5024389675" evidence="2">
    <location>
        <begin position="34"/>
        <end position="129"/>
    </location>
</feature>
<dbReference type="EMBL" id="LR721753">
    <property type="protein sequence ID" value="VVV06998.1"/>
    <property type="molecule type" value="Genomic_DNA"/>
</dbReference>